<organism evidence="1 2">
    <name type="scientific">Burkholderia pyrrocinia</name>
    <name type="common">Pseudomonas pyrrocinia</name>
    <dbReference type="NCBI Taxonomy" id="60550"/>
    <lineage>
        <taxon>Bacteria</taxon>
        <taxon>Pseudomonadati</taxon>
        <taxon>Pseudomonadota</taxon>
        <taxon>Betaproteobacteria</taxon>
        <taxon>Burkholderiales</taxon>
        <taxon>Burkholderiaceae</taxon>
        <taxon>Burkholderia</taxon>
        <taxon>Burkholderia cepacia complex</taxon>
    </lineage>
</organism>
<keyword evidence="2" id="KW-1185">Reference proteome</keyword>
<evidence type="ECO:0000313" key="2">
    <source>
        <dbReference type="Proteomes" id="UP001484179"/>
    </source>
</evidence>
<dbReference type="Proteomes" id="UP001484179">
    <property type="component" value="Chromosome 2"/>
</dbReference>
<dbReference type="EMBL" id="CP150850">
    <property type="protein sequence ID" value="WZW56608.1"/>
    <property type="molecule type" value="Genomic_DNA"/>
</dbReference>
<evidence type="ECO:0000313" key="1">
    <source>
        <dbReference type="EMBL" id="WZW56608.1"/>
    </source>
</evidence>
<protein>
    <submittedName>
        <fullName evidence="1">Uncharacterized protein</fullName>
    </submittedName>
</protein>
<accession>A0ABZ3BTR8</accession>
<proteinExistence type="predicted"/>
<name>A0ABZ3BTR8_BURPY</name>
<dbReference type="RefSeq" id="WP_342310467.1">
    <property type="nucleotide sequence ID" value="NZ_CP150850.1"/>
</dbReference>
<gene>
    <name evidence="1" type="ORF">WN985_29215</name>
</gene>
<sequence>MIDNRLRRERQLTREAKLEAVAIGGMMRVDLTGCREVSAGLHAIQTAASARRVTAEWSSLAGEIDAQISDLLSTLG</sequence>
<reference evidence="1 2" key="1">
    <citation type="submission" date="2024-04" db="EMBL/GenBank/DDBJ databases">
        <title>Biological Control Activity of Plant Growth Promoting Rhizobacteria Burkholderia pyrrocinia BX1 against Tobacco black shank Introduction Tobacco black shank (TBS) caused by the oomycete Phytophthora. nicotianae (P. nicotianae) has become a destructive soil.</title>
        <authorList>
            <person name="Liu X."/>
            <person name="Shu C."/>
        </authorList>
    </citation>
    <scope>NUCLEOTIDE SEQUENCE [LARGE SCALE GENOMIC DNA]</scope>
    <source>
        <strain evidence="1 2">BX1</strain>
    </source>
</reference>